<name>A0A6G1DKX6_9ORYZ</name>
<dbReference type="Proteomes" id="UP000479710">
    <property type="component" value="Unassembled WGS sequence"/>
</dbReference>
<feature type="region of interest" description="Disordered" evidence="1">
    <location>
        <begin position="25"/>
        <end position="73"/>
    </location>
</feature>
<organism evidence="2 3">
    <name type="scientific">Oryza meyeriana var. granulata</name>
    <dbReference type="NCBI Taxonomy" id="110450"/>
    <lineage>
        <taxon>Eukaryota</taxon>
        <taxon>Viridiplantae</taxon>
        <taxon>Streptophyta</taxon>
        <taxon>Embryophyta</taxon>
        <taxon>Tracheophyta</taxon>
        <taxon>Spermatophyta</taxon>
        <taxon>Magnoliopsida</taxon>
        <taxon>Liliopsida</taxon>
        <taxon>Poales</taxon>
        <taxon>Poaceae</taxon>
        <taxon>BOP clade</taxon>
        <taxon>Oryzoideae</taxon>
        <taxon>Oryzeae</taxon>
        <taxon>Oryzinae</taxon>
        <taxon>Oryza</taxon>
        <taxon>Oryza meyeriana</taxon>
    </lineage>
</organism>
<sequence>MKLLSLLWLRCPCPVPLHVAAIAASANEEAEDARSDDPGLPAGGSGWPERRQAGVAWGPQGEAATSGRRRRMG</sequence>
<protein>
    <submittedName>
        <fullName evidence="2">Uncharacterized protein</fullName>
    </submittedName>
</protein>
<evidence type="ECO:0000256" key="1">
    <source>
        <dbReference type="SAM" id="MobiDB-lite"/>
    </source>
</evidence>
<evidence type="ECO:0000313" key="2">
    <source>
        <dbReference type="EMBL" id="KAF0913485.1"/>
    </source>
</evidence>
<proteinExistence type="predicted"/>
<dbReference type="AlphaFoldDB" id="A0A6G1DKX6"/>
<accession>A0A6G1DKX6</accession>
<reference evidence="2 3" key="1">
    <citation type="submission" date="2019-11" db="EMBL/GenBank/DDBJ databases">
        <title>Whole genome sequence of Oryza granulata.</title>
        <authorList>
            <person name="Li W."/>
        </authorList>
    </citation>
    <scope>NUCLEOTIDE SEQUENCE [LARGE SCALE GENOMIC DNA]</scope>
    <source>
        <strain evidence="3">cv. Menghai</strain>
        <tissue evidence="2">Leaf</tissue>
    </source>
</reference>
<evidence type="ECO:0000313" key="3">
    <source>
        <dbReference type="Proteomes" id="UP000479710"/>
    </source>
</evidence>
<comment type="caution">
    <text evidence="2">The sequence shown here is derived from an EMBL/GenBank/DDBJ whole genome shotgun (WGS) entry which is preliminary data.</text>
</comment>
<gene>
    <name evidence="2" type="ORF">E2562_022377</name>
</gene>
<keyword evidence="3" id="KW-1185">Reference proteome</keyword>
<dbReference type="EMBL" id="SPHZ02000006">
    <property type="protein sequence ID" value="KAF0913485.1"/>
    <property type="molecule type" value="Genomic_DNA"/>
</dbReference>